<reference evidence="1 2" key="1">
    <citation type="submission" date="2015-09" db="EMBL/GenBank/DDBJ databases">
        <authorList>
            <consortium name="Pathogen Informatics"/>
        </authorList>
    </citation>
    <scope>NUCLEOTIDE SEQUENCE [LARGE SCALE GENOMIC DNA]</scope>
    <source>
        <strain evidence="1 2">2789STDY5834847</strain>
    </source>
</reference>
<evidence type="ECO:0000313" key="1">
    <source>
        <dbReference type="EMBL" id="CUO75691.1"/>
    </source>
</evidence>
<organism evidence="1 2">
    <name type="scientific">Bacteroides uniformis</name>
    <dbReference type="NCBI Taxonomy" id="820"/>
    <lineage>
        <taxon>Bacteria</taxon>
        <taxon>Pseudomonadati</taxon>
        <taxon>Bacteroidota</taxon>
        <taxon>Bacteroidia</taxon>
        <taxon>Bacteroidales</taxon>
        <taxon>Bacteroidaceae</taxon>
        <taxon>Bacteroides</taxon>
    </lineage>
</organism>
<name>A0A174HNA4_BACUN</name>
<gene>
    <name evidence="1" type="ORF">ERS852462_01438</name>
</gene>
<dbReference type="EMBL" id="CZAF01000004">
    <property type="protein sequence ID" value="CUO75691.1"/>
    <property type="molecule type" value="Genomic_DNA"/>
</dbReference>
<dbReference type="AlphaFoldDB" id="A0A174HNA4"/>
<dbReference type="GeneID" id="93096895"/>
<dbReference type="RefSeq" id="WP_007850550.1">
    <property type="nucleotide sequence ID" value="NZ_CZAF01000004.1"/>
</dbReference>
<evidence type="ECO:0000313" key="2">
    <source>
        <dbReference type="Proteomes" id="UP000095614"/>
    </source>
</evidence>
<sequence>MEKKGYGIGKRTKREIGTPLMVINIKQEIIDILQIANRRFMYNPKIGILILGDEMYGKNICSSHSQEFYVSKADGHFDDYLRGWIGVSKSYPRGVIHFAPAVSKEQFDRGFDSLQMFSKLDGVNGDTIIRGFCGLPEQRMSDLLPSSF</sequence>
<dbReference type="Proteomes" id="UP000095614">
    <property type="component" value="Unassembled WGS sequence"/>
</dbReference>
<proteinExistence type="predicted"/>
<protein>
    <submittedName>
        <fullName evidence="1">Uncharacterized protein</fullName>
    </submittedName>
</protein>
<dbReference type="OrthoDB" id="2036363at2"/>
<accession>A0A174HNA4</accession>